<gene>
    <name evidence="1" type="ORF">AGLY_011849</name>
</gene>
<sequence>MDVLCLIRPVMECSHFFDLGDVSFNLICGTLPKSFSNCVNGISLKCTNVSDTNSFVIPIKSWSFTINITKPFSSARCSGLVIYYNTNILKHSSNKGYNVFFCTAVVGFMACRNLSLGSKQSIAFIPFAFSTSTLRTLLININLTYPMYVNAIMLQVFELFHSYIQYCYLFAKIQTTYENCLLNS</sequence>
<comment type="caution">
    <text evidence="1">The sequence shown here is derived from an EMBL/GenBank/DDBJ whole genome shotgun (WGS) entry which is preliminary data.</text>
</comment>
<dbReference type="AlphaFoldDB" id="A0A6G0TBC8"/>
<evidence type="ECO:0000313" key="1">
    <source>
        <dbReference type="EMBL" id="KAE9529753.1"/>
    </source>
</evidence>
<dbReference type="EMBL" id="VYZN01000044">
    <property type="protein sequence ID" value="KAE9529753.1"/>
    <property type="molecule type" value="Genomic_DNA"/>
</dbReference>
<keyword evidence="2" id="KW-1185">Reference proteome</keyword>
<dbReference type="Proteomes" id="UP000475862">
    <property type="component" value="Unassembled WGS sequence"/>
</dbReference>
<organism evidence="1 2">
    <name type="scientific">Aphis glycines</name>
    <name type="common">Soybean aphid</name>
    <dbReference type="NCBI Taxonomy" id="307491"/>
    <lineage>
        <taxon>Eukaryota</taxon>
        <taxon>Metazoa</taxon>
        <taxon>Ecdysozoa</taxon>
        <taxon>Arthropoda</taxon>
        <taxon>Hexapoda</taxon>
        <taxon>Insecta</taxon>
        <taxon>Pterygota</taxon>
        <taxon>Neoptera</taxon>
        <taxon>Paraneoptera</taxon>
        <taxon>Hemiptera</taxon>
        <taxon>Sternorrhyncha</taxon>
        <taxon>Aphidomorpha</taxon>
        <taxon>Aphidoidea</taxon>
        <taxon>Aphididae</taxon>
        <taxon>Aphidini</taxon>
        <taxon>Aphis</taxon>
        <taxon>Aphis</taxon>
    </lineage>
</organism>
<dbReference type="OrthoDB" id="67700at2759"/>
<name>A0A6G0TBC8_APHGL</name>
<protein>
    <submittedName>
        <fullName evidence="1">Uncharacterized protein</fullName>
    </submittedName>
</protein>
<accession>A0A6G0TBC8</accession>
<evidence type="ECO:0000313" key="2">
    <source>
        <dbReference type="Proteomes" id="UP000475862"/>
    </source>
</evidence>
<reference evidence="1 2" key="1">
    <citation type="submission" date="2019-08" db="EMBL/GenBank/DDBJ databases">
        <title>The genome of the soybean aphid Biotype 1, its phylome, world population structure and adaptation to the North American continent.</title>
        <authorList>
            <person name="Giordano R."/>
            <person name="Donthu R.K."/>
            <person name="Hernandez A.G."/>
            <person name="Wright C.L."/>
            <person name="Zimin A.V."/>
        </authorList>
    </citation>
    <scope>NUCLEOTIDE SEQUENCE [LARGE SCALE GENOMIC DNA]</scope>
    <source>
        <tissue evidence="1">Whole aphids</tissue>
    </source>
</reference>
<proteinExistence type="predicted"/>